<organism evidence="1 2">
    <name type="scientific">Anaplasma phagocytophilum str. ApMUC09</name>
    <dbReference type="NCBI Taxonomy" id="1359152"/>
    <lineage>
        <taxon>Bacteria</taxon>
        <taxon>Pseudomonadati</taxon>
        <taxon>Pseudomonadota</taxon>
        <taxon>Alphaproteobacteria</taxon>
        <taxon>Rickettsiales</taxon>
        <taxon>Anaplasmataceae</taxon>
        <taxon>Anaplasma</taxon>
        <taxon>phagocytophilum group</taxon>
    </lineage>
</organism>
<protein>
    <submittedName>
        <fullName evidence="1">Uncharacterized protein</fullName>
    </submittedName>
</protein>
<gene>
    <name evidence="1" type="ORF">APHMUC_1375</name>
</gene>
<reference evidence="1 2" key="1">
    <citation type="submission" date="2015-02" db="EMBL/GenBank/DDBJ databases">
        <title>Genome Sequencing of Rickettsiales.</title>
        <authorList>
            <person name="Daugherty S.C."/>
            <person name="Su Q."/>
            <person name="Abolude K."/>
            <person name="Beier-Sexton M."/>
            <person name="Carlyon J.A."/>
            <person name="Carter R."/>
            <person name="Day N.P."/>
            <person name="Dumler S.J."/>
            <person name="Dyachenko V."/>
            <person name="Godinez A."/>
            <person name="Kurtti T.J."/>
            <person name="Lichay M."/>
            <person name="Mullins K.E."/>
            <person name="Ott S."/>
            <person name="Pappas-Brown V."/>
            <person name="Paris D.H."/>
            <person name="Patel P."/>
            <person name="Richards A.L."/>
            <person name="Sadzewicz L."/>
            <person name="Sears K."/>
            <person name="Seidman D."/>
            <person name="Sengamalay N."/>
            <person name="Stenos J."/>
            <person name="Tallon L.J."/>
            <person name="Vincent G."/>
            <person name="Fraser C.M."/>
            <person name="Munderloh U."/>
            <person name="Dunning-Hotopp J.C."/>
        </authorList>
    </citation>
    <scope>NUCLEOTIDE SEQUENCE [LARGE SCALE GENOMIC DNA]</scope>
    <source>
        <strain evidence="1 2">ApMUC09</strain>
    </source>
</reference>
<sequence length="62" mass="7018">MILGLYRLLRCIALQYGCKARGCCWPESFEKVIYRFFVPGLRVIFVGGMRTQLLVVVSVSCG</sequence>
<dbReference type="AlphaFoldDB" id="A0A0F3NA02"/>
<evidence type="ECO:0000313" key="2">
    <source>
        <dbReference type="Proteomes" id="UP000033441"/>
    </source>
</evidence>
<name>A0A0F3NA02_ANAPH</name>
<dbReference type="Proteomes" id="UP000033441">
    <property type="component" value="Unassembled WGS sequence"/>
</dbReference>
<comment type="caution">
    <text evidence="1">The sequence shown here is derived from an EMBL/GenBank/DDBJ whole genome shotgun (WGS) entry which is preliminary data.</text>
</comment>
<proteinExistence type="predicted"/>
<dbReference type="EMBL" id="LANV01000001">
    <property type="protein sequence ID" value="KJV64908.1"/>
    <property type="molecule type" value="Genomic_DNA"/>
</dbReference>
<evidence type="ECO:0000313" key="1">
    <source>
        <dbReference type="EMBL" id="KJV64908.1"/>
    </source>
</evidence>
<accession>A0A0F3NA02</accession>